<keyword evidence="8" id="KW-1185">Reference proteome</keyword>
<dbReference type="PANTHER" id="PTHR21641">
    <property type="entry name" value="TRANSLATION INITIATION FACTOR-RELATED"/>
    <property type="match status" value="1"/>
</dbReference>
<dbReference type="EMBL" id="JAACXV010012233">
    <property type="protein sequence ID" value="KAF7274741.1"/>
    <property type="molecule type" value="Genomic_DNA"/>
</dbReference>
<dbReference type="AlphaFoldDB" id="A0A834MAR9"/>
<dbReference type="InterPro" id="IPR012340">
    <property type="entry name" value="NA-bd_OB-fold"/>
</dbReference>
<dbReference type="InterPro" id="IPR001253">
    <property type="entry name" value="TIF_eIF-1A"/>
</dbReference>
<sequence>MSRAVRYKHVLREILRSGFDLPTEEQQIVRLVSTGANNLHKVADSKGATFLVSMPNKLRKNMWLQRRDYLLIEPIMEGNKVKGEIVKILGPDDIKYFKKENVWPAIFSSDGKARPEGIASSSVNRNEDRTIECSSENSDDEEENDY</sequence>
<dbReference type="Proteomes" id="UP000625711">
    <property type="component" value="Unassembled WGS sequence"/>
</dbReference>
<proteinExistence type="inferred from homology"/>
<feature type="domain" description="S1-like" evidence="6">
    <location>
        <begin position="26"/>
        <end position="87"/>
    </location>
</feature>
<name>A0A834MAR9_RHYFE</name>
<reference evidence="7" key="1">
    <citation type="submission" date="2020-08" db="EMBL/GenBank/DDBJ databases">
        <title>Genome sequencing and assembly of the red palm weevil Rhynchophorus ferrugineus.</title>
        <authorList>
            <person name="Dias G.B."/>
            <person name="Bergman C.M."/>
            <person name="Manee M."/>
        </authorList>
    </citation>
    <scope>NUCLEOTIDE SEQUENCE</scope>
    <source>
        <strain evidence="7">AA-2017</strain>
        <tissue evidence="7">Whole larva</tissue>
    </source>
</reference>
<protein>
    <recommendedName>
        <fullName evidence="2">Probable RNA-binding protein EIF1AD</fullName>
    </recommendedName>
    <alternativeName>
        <fullName evidence="4">Eukaryotic translation initiation factor 1A domain-containing protein</fullName>
    </alternativeName>
</protein>
<comment type="caution">
    <text evidence="7">The sequence shown here is derived from an EMBL/GenBank/DDBJ whole genome shotgun (WGS) entry which is preliminary data.</text>
</comment>
<evidence type="ECO:0000256" key="2">
    <source>
        <dbReference type="ARBA" id="ARBA00020989"/>
    </source>
</evidence>
<dbReference type="SMART" id="SM00652">
    <property type="entry name" value="eIF1a"/>
    <property type="match status" value="1"/>
</dbReference>
<organism evidence="7 8">
    <name type="scientific">Rhynchophorus ferrugineus</name>
    <name type="common">Red palm weevil</name>
    <name type="synonym">Curculio ferrugineus</name>
    <dbReference type="NCBI Taxonomy" id="354439"/>
    <lineage>
        <taxon>Eukaryota</taxon>
        <taxon>Metazoa</taxon>
        <taxon>Ecdysozoa</taxon>
        <taxon>Arthropoda</taxon>
        <taxon>Hexapoda</taxon>
        <taxon>Insecta</taxon>
        <taxon>Pterygota</taxon>
        <taxon>Neoptera</taxon>
        <taxon>Endopterygota</taxon>
        <taxon>Coleoptera</taxon>
        <taxon>Polyphaga</taxon>
        <taxon>Cucujiformia</taxon>
        <taxon>Curculionidae</taxon>
        <taxon>Dryophthorinae</taxon>
        <taxon>Rhynchophorus</taxon>
    </lineage>
</organism>
<dbReference type="InterPro" id="IPR039294">
    <property type="entry name" value="EIF1AD"/>
</dbReference>
<evidence type="ECO:0000313" key="7">
    <source>
        <dbReference type="EMBL" id="KAF7274741.1"/>
    </source>
</evidence>
<evidence type="ECO:0000256" key="5">
    <source>
        <dbReference type="SAM" id="MobiDB-lite"/>
    </source>
</evidence>
<feature type="region of interest" description="Disordered" evidence="5">
    <location>
        <begin position="108"/>
        <end position="146"/>
    </location>
</feature>
<gene>
    <name evidence="7" type="ORF">GWI33_012587</name>
</gene>
<evidence type="ECO:0000256" key="1">
    <source>
        <dbReference type="ARBA" id="ARBA00007340"/>
    </source>
</evidence>
<dbReference type="Gene3D" id="2.40.50.140">
    <property type="entry name" value="Nucleic acid-binding proteins"/>
    <property type="match status" value="1"/>
</dbReference>
<evidence type="ECO:0000313" key="8">
    <source>
        <dbReference type="Proteomes" id="UP000625711"/>
    </source>
</evidence>
<evidence type="ECO:0000259" key="6">
    <source>
        <dbReference type="Pfam" id="PF01176"/>
    </source>
</evidence>
<evidence type="ECO:0000256" key="4">
    <source>
        <dbReference type="ARBA" id="ARBA00031998"/>
    </source>
</evidence>
<feature type="compositionally biased region" description="Acidic residues" evidence="5">
    <location>
        <begin position="137"/>
        <end position="146"/>
    </location>
</feature>
<dbReference type="GO" id="GO:0005634">
    <property type="term" value="C:nucleus"/>
    <property type="evidence" value="ECO:0007669"/>
    <property type="project" value="TreeGrafter"/>
</dbReference>
<dbReference type="GO" id="GO:0003743">
    <property type="term" value="F:translation initiation factor activity"/>
    <property type="evidence" value="ECO:0007669"/>
    <property type="project" value="InterPro"/>
</dbReference>
<accession>A0A834MAR9</accession>
<dbReference type="GO" id="GO:0003723">
    <property type="term" value="F:RNA binding"/>
    <property type="evidence" value="ECO:0007669"/>
    <property type="project" value="UniProtKB-KW"/>
</dbReference>
<dbReference type="PANTHER" id="PTHR21641:SF0">
    <property type="entry name" value="RNA-BINDING PROTEIN EIF1AD-RELATED"/>
    <property type="match status" value="1"/>
</dbReference>
<dbReference type="SUPFAM" id="SSF50249">
    <property type="entry name" value="Nucleic acid-binding proteins"/>
    <property type="match status" value="1"/>
</dbReference>
<comment type="similarity">
    <text evidence="1">Belongs to the EIF1AD family.</text>
</comment>
<dbReference type="OrthoDB" id="1738325at2759"/>
<dbReference type="InterPro" id="IPR006196">
    <property type="entry name" value="RNA-binding_domain_S1_IF1"/>
</dbReference>
<dbReference type="Pfam" id="PF01176">
    <property type="entry name" value="eIF-1a"/>
    <property type="match status" value="1"/>
</dbReference>
<evidence type="ECO:0000256" key="3">
    <source>
        <dbReference type="ARBA" id="ARBA00022884"/>
    </source>
</evidence>
<keyword evidence="3" id="KW-0694">RNA-binding</keyword>